<dbReference type="EMBL" id="KI545985">
    <property type="protein sequence ID" value="EST48403.1"/>
    <property type="molecule type" value="Genomic_DNA"/>
</dbReference>
<keyword evidence="1" id="KW-1133">Transmembrane helix</keyword>
<evidence type="ECO:0000313" key="3">
    <source>
        <dbReference type="EMBL" id="KAH0570246.1"/>
    </source>
</evidence>
<feature type="transmembrane region" description="Helical" evidence="1">
    <location>
        <begin position="32"/>
        <end position="50"/>
    </location>
</feature>
<dbReference type="Proteomes" id="UP000018208">
    <property type="component" value="Unassembled WGS sequence"/>
</dbReference>
<keyword evidence="4" id="KW-1185">Reference proteome</keyword>
<feature type="transmembrane region" description="Helical" evidence="1">
    <location>
        <begin position="57"/>
        <end position="82"/>
    </location>
</feature>
<sequence length="88" mass="9684">MSNEEPSCCDIFFKCQEPHFERCQCCAGLVNIFFPGSGLCICSICCYGCFRPSCCGVMVAGASMFFTCFIFWGWIVAIIVGVKMMCPG</sequence>
<gene>
    <name evidence="2" type="ORF">SS50377_11351</name>
    <name evidence="3" type="ORF">SS50377_28221</name>
</gene>
<keyword evidence="1" id="KW-0472">Membrane</keyword>
<reference evidence="2 3" key="1">
    <citation type="journal article" date="2014" name="PLoS Genet.">
        <title>The Genome of Spironucleus salmonicida Highlights a Fish Pathogen Adapted to Fluctuating Environments.</title>
        <authorList>
            <person name="Xu F."/>
            <person name="Jerlstrom-Hultqvist J."/>
            <person name="Einarsson E."/>
            <person name="Astvaldsson A."/>
            <person name="Svard S.G."/>
            <person name="Andersson J.O."/>
        </authorList>
    </citation>
    <scope>NUCLEOTIDE SEQUENCE</scope>
    <source>
        <strain evidence="3">ATCC 50377</strain>
    </source>
</reference>
<name>V6LVY0_9EUKA</name>
<evidence type="ECO:0000256" key="1">
    <source>
        <dbReference type="SAM" id="Phobius"/>
    </source>
</evidence>
<proteinExistence type="predicted"/>
<evidence type="ECO:0000313" key="4">
    <source>
        <dbReference type="Proteomes" id="UP000018208"/>
    </source>
</evidence>
<dbReference type="VEuPathDB" id="GiardiaDB:SS50377_28221"/>
<evidence type="ECO:0000313" key="2">
    <source>
        <dbReference type="EMBL" id="EST48403.1"/>
    </source>
</evidence>
<keyword evidence="1" id="KW-0812">Transmembrane</keyword>
<organism evidence="2">
    <name type="scientific">Spironucleus salmonicida</name>
    <dbReference type="NCBI Taxonomy" id="348837"/>
    <lineage>
        <taxon>Eukaryota</taxon>
        <taxon>Metamonada</taxon>
        <taxon>Diplomonadida</taxon>
        <taxon>Hexamitidae</taxon>
        <taxon>Hexamitinae</taxon>
        <taxon>Spironucleus</taxon>
    </lineage>
</organism>
<protein>
    <submittedName>
        <fullName evidence="2">Cysteine-rich membrane protein 2</fullName>
    </submittedName>
</protein>
<reference evidence="3" key="2">
    <citation type="submission" date="2020-12" db="EMBL/GenBank/DDBJ databases">
        <title>New Spironucleus salmonicida genome in near-complete chromosomes.</title>
        <authorList>
            <person name="Xu F."/>
            <person name="Kurt Z."/>
            <person name="Jimenez-Gonzalez A."/>
            <person name="Astvaldsson A."/>
            <person name="Andersson J.O."/>
            <person name="Svard S.G."/>
        </authorList>
    </citation>
    <scope>NUCLEOTIDE SEQUENCE</scope>
    <source>
        <strain evidence="3">ATCC 50377</strain>
    </source>
</reference>
<dbReference type="EMBL" id="AUWU02000008">
    <property type="protein sequence ID" value="KAH0570246.1"/>
    <property type="molecule type" value="Genomic_DNA"/>
</dbReference>
<accession>V6LVY0</accession>
<dbReference type="AlphaFoldDB" id="V6LVY0"/>